<comment type="similarity">
    <text evidence="2 6">Belongs to the multi antimicrobial extrusion (MATE) (TC 2.A.66.1) family.</text>
</comment>
<dbReference type="Proteomes" id="UP000001595">
    <property type="component" value="Unplaced"/>
</dbReference>
<dbReference type="GO" id="GO:0042910">
    <property type="term" value="F:xenobiotic transmembrane transporter activity"/>
    <property type="evidence" value="ECO:0007669"/>
    <property type="project" value="InterPro"/>
</dbReference>
<evidence type="ECO:0000256" key="1">
    <source>
        <dbReference type="ARBA" id="ARBA00004141"/>
    </source>
</evidence>
<dbReference type="PANTHER" id="PTHR11206">
    <property type="entry name" value="MULTIDRUG RESISTANCE PROTEIN"/>
    <property type="match status" value="1"/>
</dbReference>
<evidence type="ECO:0000313" key="8">
    <source>
        <dbReference type="Ensembl" id="ENSPPYP00000009918"/>
    </source>
</evidence>
<feature type="transmembrane region" description="Helical" evidence="6">
    <location>
        <begin position="213"/>
        <end position="233"/>
    </location>
</feature>
<keyword evidence="3 6" id="KW-0812">Transmembrane</keyword>
<protein>
    <recommendedName>
        <fullName evidence="6">Multidrug and toxin extrusion protein</fullName>
    </recommendedName>
</protein>
<proteinExistence type="inferred from homology"/>
<gene>
    <name evidence="8" type="primary">SLC47A2</name>
</gene>
<evidence type="ECO:0000313" key="9">
    <source>
        <dbReference type="Proteomes" id="UP000001595"/>
    </source>
</evidence>
<dbReference type="InterPro" id="IPR045069">
    <property type="entry name" value="MATE_euk"/>
</dbReference>
<evidence type="ECO:0000256" key="5">
    <source>
        <dbReference type="ARBA" id="ARBA00023136"/>
    </source>
</evidence>
<dbReference type="Ensembl" id="ENSPPYT00000010316">
    <property type="protein sequence ID" value="ENSPPYP00000009918"/>
    <property type="gene ID" value="ENSPPYG00000008839"/>
</dbReference>
<dbReference type="Pfam" id="PF01554">
    <property type="entry name" value="MatE"/>
    <property type="match status" value="1"/>
</dbReference>
<accession>H2NVB8</accession>
<name>H2NVB8_PONAB</name>
<comment type="subcellular location">
    <subcellularLocation>
        <location evidence="1">Membrane</location>
        <topology evidence="1">Multi-pass membrane protein</topology>
    </subcellularLocation>
</comment>
<keyword evidence="5 6" id="KW-0472">Membrane</keyword>
<keyword evidence="9" id="KW-1185">Reference proteome</keyword>
<keyword evidence="4 6" id="KW-1133">Transmembrane helix</keyword>
<dbReference type="GO" id="GO:0016020">
    <property type="term" value="C:membrane"/>
    <property type="evidence" value="ECO:0007669"/>
    <property type="project" value="UniProtKB-SubCell"/>
</dbReference>
<organism evidence="8 9">
    <name type="scientific">Pongo abelii</name>
    <name type="common">Sumatran orangutan</name>
    <name type="synonym">Pongo pygmaeus abelii</name>
    <dbReference type="NCBI Taxonomy" id="9601"/>
    <lineage>
        <taxon>Eukaryota</taxon>
        <taxon>Metazoa</taxon>
        <taxon>Chordata</taxon>
        <taxon>Craniata</taxon>
        <taxon>Vertebrata</taxon>
        <taxon>Euteleostomi</taxon>
        <taxon>Mammalia</taxon>
        <taxon>Eutheria</taxon>
        <taxon>Euarchontoglires</taxon>
        <taxon>Primates</taxon>
        <taxon>Haplorrhini</taxon>
        <taxon>Catarrhini</taxon>
        <taxon>Hominidae</taxon>
        <taxon>Pongo</taxon>
    </lineage>
</organism>
<dbReference type="GO" id="GO:1990961">
    <property type="term" value="P:xenobiotic detoxification by transmembrane export across the plasma membrane"/>
    <property type="evidence" value="ECO:0007669"/>
    <property type="project" value="InterPro"/>
</dbReference>
<evidence type="ECO:0000256" key="6">
    <source>
        <dbReference type="RuleBase" id="RU004914"/>
    </source>
</evidence>
<dbReference type="CDD" id="cd13132">
    <property type="entry name" value="MATE_eukaryotic"/>
    <property type="match status" value="1"/>
</dbReference>
<reference evidence="8" key="2">
    <citation type="submission" date="2012-02" db="UniProtKB">
        <authorList>
            <consortium name="Ensembl"/>
        </authorList>
    </citation>
    <scope>IDENTIFICATION</scope>
</reference>
<feature type="transmembrane region" description="Helical" evidence="6">
    <location>
        <begin position="31"/>
        <end position="55"/>
    </location>
</feature>
<feature type="transmembrane region" description="Helical" evidence="6">
    <location>
        <begin position="111"/>
        <end position="132"/>
    </location>
</feature>
<evidence type="ECO:0000256" key="2">
    <source>
        <dbReference type="ARBA" id="ARBA00010199"/>
    </source>
</evidence>
<evidence type="ECO:0000256" key="3">
    <source>
        <dbReference type="ARBA" id="ARBA00022692"/>
    </source>
</evidence>
<feature type="transmembrane region" description="Helical" evidence="6">
    <location>
        <begin position="419"/>
        <end position="438"/>
    </location>
</feature>
<dbReference type="NCBIfam" id="TIGR00797">
    <property type="entry name" value="matE"/>
    <property type="match status" value="1"/>
</dbReference>
<feature type="transmembrane region" description="Helical" evidence="6">
    <location>
        <begin position="67"/>
        <end position="91"/>
    </location>
</feature>
<dbReference type="GeneTree" id="ENSGT00940000163062"/>
<feature type="transmembrane region" description="Helical" evidence="6">
    <location>
        <begin position="530"/>
        <end position="550"/>
    </location>
</feature>
<dbReference type="InParanoid" id="H2NVB8"/>
<feature type="transmembrane region" description="Helical" evidence="6">
    <location>
        <begin position="254"/>
        <end position="273"/>
    </location>
</feature>
<feature type="region of interest" description="Disordered" evidence="7">
    <location>
        <begin position="453"/>
        <end position="485"/>
    </location>
</feature>
<dbReference type="InterPro" id="IPR002528">
    <property type="entry name" value="MATE_fam"/>
</dbReference>
<reference evidence="9" key="1">
    <citation type="submission" date="2008-02" db="EMBL/GenBank/DDBJ databases">
        <title>A 6x draft sequence assembly of the Pongo pygmaeus abelii genome.</title>
        <authorList>
            <person name="Wilson R.K."/>
            <person name="Mardis E."/>
        </authorList>
    </citation>
    <scope>NUCLEOTIDE SEQUENCE [LARGE SCALE GENOMIC DNA]</scope>
</reference>
<feature type="transmembrane region" description="Helical" evidence="6">
    <location>
        <begin position="315"/>
        <end position="335"/>
    </location>
</feature>
<dbReference type="AlphaFoldDB" id="H2NVB8"/>
<evidence type="ECO:0000256" key="4">
    <source>
        <dbReference type="ARBA" id="ARBA00022989"/>
    </source>
</evidence>
<feature type="transmembrane region" description="Helical" evidence="6">
    <location>
        <begin position="279"/>
        <end position="303"/>
    </location>
</feature>
<feature type="transmembrane region" description="Helical" evidence="6">
    <location>
        <begin position="153"/>
        <end position="171"/>
    </location>
</feature>
<sequence>MDSLQDTVPLDHGGCCPALSRLVPRGFGTEMWTLFALSGPLFLFQVLTFMIYIVSTVFCGHLGKVELASVTLAVAFVNVCGVSVGVGLSSACDTLMSQSFGSPNKKHVGVILQRGALVLLLCCLPCWALFLNTQHILLLFRQDPEVSRLTQDYVMIFIPGLPVIFLYNLLAKYLQNQKITWPQVLSGVVGNCVNGVANYALVSVLNLGVRGSAYANIISQFAQTVFLLLYIVLKKLHLETWAGWSSQCLQDWGPFFSLAVPSMLMICVEWWAYEIGSFLMGLLSVVDLSAQAVIYEVATVTYMRHSHHLAYTAHVARIPLGLSIGVCVRVGMALGAADTVQAKRSAVSGVLSIDVIALVSQVPYSVFHVFEAICCVYGGVLRGTGKQAFGAAVNAITYYIIGLPLGILLTFVVRMRIMGLWLGMLACVFLATAAFVAYTARLDWKLAAEEAKKHSGQQQQQQRAESTATRSGPEKAVLSSVATGSSPGITLTTYSRSECHVDLFRTPEEAHTLSAPTSRLSVKQLVIRRGAALGAASATLMVGLTVRILATRH</sequence>
<dbReference type="HOGENOM" id="CLU_012893_1_3_1"/>
<feature type="transmembrane region" description="Helical" evidence="6">
    <location>
        <begin position="392"/>
        <end position="413"/>
    </location>
</feature>
<dbReference type="GO" id="GO:0015297">
    <property type="term" value="F:antiporter activity"/>
    <property type="evidence" value="ECO:0007669"/>
    <property type="project" value="InterPro"/>
</dbReference>
<evidence type="ECO:0000256" key="7">
    <source>
        <dbReference type="SAM" id="MobiDB-lite"/>
    </source>
</evidence>
<feature type="transmembrane region" description="Helical" evidence="6">
    <location>
        <begin position="355"/>
        <end position="380"/>
    </location>
</feature>